<comment type="similarity">
    <text evidence="2">Belongs to the universal ribosomal protein uS4 family.</text>
</comment>
<feature type="domain" description="RNA-binding S4" evidence="11">
    <location>
        <begin position="114"/>
        <end position="180"/>
    </location>
</feature>
<evidence type="ECO:0000313" key="14">
    <source>
        <dbReference type="Proteomes" id="UP000243515"/>
    </source>
</evidence>
<evidence type="ECO:0000259" key="11">
    <source>
        <dbReference type="SMART" id="SM00363"/>
    </source>
</evidence>
<proteinExistence type="inferred from homology"/>
<accession>A0A232LZF8</accession>
<dbReference type="GO" id="GO:0030515">
    <property type="term" value="F:snoRNA binding"/>
    <property type="evidence" value="ECO:0007669"/>
    <property type="project" value="EnsemblFungi"/>
</dbReference>
<dbReference type="GO" id="GO:0042274">
    <property type="term" value="P:ribosomal small subunit biogenesis"/>
    <property type="evidence" value="ECO:0007669"/>
    <property type="project" value="EnsemblFungi"/>
</dbReference>
<comment type="caution">
    <text evidence="13">The sequence shown here is derived from an EMBL/GenBank/DDBJ whole genome shotgun (WGS) entry which is preliminary data.</text>
</comment>
<comment type="subcellular location">
    <subcellularLocation>
        <location evidence="1">Nucleus</location>
        <location evidence="1">Nucleolus</location>
    </subcellularLocation>
</comment>
<dbReference type="PROSITE" id="PS50889">
    <property type="entry name" value="S4"/>
    <property type="match status" value="1"/>
</dbReference>
<dbReference type="SMART" id="SM01390">
    <property type="entry name" value="Ribosomal_S4"/>
    <property type="match status" value="1"/>
</dbReference>
<organism evidence="13 14">
    <name type="scientific">Elaphomyces granulatus</name>
    <dbReference type="NCBI Taxonomy" id="519963"/>
    <lineage>
        <taxon>Eukaryota</taxon>
        <taxon>Fungi</taxon>
        <taxon>Dikarya</taxon>
        <taxon>Ascomycota</taxon>
        <taxon>Pezizomycotina</taxon>
        <taxon>Eurotiomycetes</taxon>
        <taxon>Eurotiomycetidae</taxon>
        <taxon>Eurotiales</taxon>
        <taxon>Elaphomycetaceae</taxon>
        <taxon>Elaphomyces</taxon>
    </lineage>
</organism>
<dbReference type="GO" id="GO:0140691">
    <property type="term" value="F:RNA folding chaperone"/>
    <property type="evidence" value="ECO:0007669"/>
    <property type="project" value="EnsemblFungi"/>
</dbReference>
<dbReference type="EMBL" id="NPHW01003466">
    <property type="protein sequence ID" value="OXV09545.1"/>
    <property type="molecule type" value="Genomic_DNA"/>
</dbReference>
<evidence type="ECO:0000256" key="3">
    <source>
        <dbReference type="ARBA" id="ARBA00022517"/>
    </source>
</evidence>
<evidence type="ECO:0000256" key="2">
    <source>
        <dbReference type="ARBA" id="ARBA00007465"/>
    </source>
</evidence>
<dbReference type="PANTHER" id="PTHR11831:SF1">
    <property type="entry name" value="U3 SMALL NUCLEOLAR RIBONUCLEOPROTEIN PROTEIN IMP3"/>
    <property type="match status" value="1"/>
</dbReference>
<dbReference type="InterPro" id="IPR036986">
    <property type="entry name" value="S4_RNA-bd_sf"/>
</dbReference>
<dbReference type="Pfam" id="PF01479">
    <property type="entry name" value="S4"/>
    <property type="match status" value="1"/>
</dbReference>
<dbReference type="AlphaFoldDB" id="A0A232LZF8"/>
<reference evidence="13 14" key="1">
    <citation type="journal article" date="2015" name="Environ. Microbiol.">
        <title>Metagenome sequence of Elaphomyces granulatus from sporocarp tissue reveals Ascomycota ectomycorrhizal fingerprints of genome expansion and a Proteobacteria-rich microbiome.</title>
        <authorList>
            <person name="Quandt C.A."/>
            <person name="Kohler A."/>
            <person name="Hesse C.N."/>
            <person name="Sharpton T.J."/>
            <person name="Martin F."/>
            <person name="Spatafora J.W."/>
        </authorList>
    </citation>
    <scope>NUCLEOTIDE SEQUENCE [LARGE SCALE GENOMIC DNA]</scope>
    <source>
        <strain evidence="13 14">OSC145934</strain>
    </source>
</reference>
<dbReference type="Pfam" id="PF00163">
    <property type="entry name" value="Ribosomal_S4"/>
    <property type="match status" value="1"/>
</dbReference>
<keyword evidence="5 10" id="KW-0694">RNA-binding</keyword>
<evidence type="ECO:0000256" key="4">
    <source>
        <dbReference type="ARBA" id="ARBA00022730"/>
    </source>
</evidence>
<protein>
    <recommendedName>
        <fullName evidence="8">U3 small nucleolar ribonucleoprotein protein IMP3</fullName>
    </recommendedName>
    <alternativeName>
        <fullName evidence="9">U3 small nucleolar ribonucleoprotein protein imp3</fullName>
    </alternativeName>
</protein>
<dbReference type="FunFam" id="3.10.290.10:FF:000006">
    <property type="entry name" value="U3 small nucleolar ribonucleoprotein IMP3"/>
    <property type="match status" value="1"/>
</dbReference>
<dbReference type="Proteomes" id="UP000243515">
    <property type="component" value="Unassembled WGS sequence"/>
</dbReference>
<gene>
    <name evidence="13" type="ORF">Egran_02690</name>
</gene>
<dbReference type="GO" id="GO:0032040">
    <property type="term" value="C:small-subunit processome"/>
    <property type="evidence" value="ECO:0007669"/>
    <property type="project" value="EnsemblFungi"/>
</dbReference>
<evidence type="ECO:0000256" key="1">
    <source>
        <dbReference type="ARBA" id="ARBA00004604"/>
    </source>
</evidence>
<dbReference type="OrthoDB" id="10248812at2759"/>
<keyword evidence="6" id="KW-0539">Nucleus</keyword>
<dbReference type="CDD" id="cd00165">
    <property type="entry name" value="S4"/>
    <property type="match status" value="1"/>
</dbReference>
<feature type="domain" description="Small ribosomal subunit protein uS4 N-terminal" evidence="12">
    <location>
        <begin position="4"/>
        <end position="113"/>
    </location>
</feature>
<keyword evidence="14" id="KW-1185">Reference proteome</keyword>
<dbReference type="InterPro" id="IPR022801">
    <property type="entry name" value="Ribosomal_uS4"/>
</dbReference>
<dbReference type="Gene3D" id="3.10.290.10">
    <property type="entry name" value="RNA-binding S4 domain"/>
    <property type="match status" value="1"/>
</dbReference>
<dbReference type="SMART" id="SM00363">
    <property type="entry name" value="S4"/>
    <property type="match status" value="1"/>
</dbReference>
<dbReference type="SUPFAM" id="SSF55174">
    <property type="entry name" value="Alpha-L RNA-binding motif"/>
    <property type="match status" value="1"/>
</dbReference>
<evidence type="ECO:0000259" key="12">
    <source>
        <dbReference type="SMART" id="SM01390"/>
    </source>
</evidence>
<name>A0A232LZF8_9EURO</name>
<keyword evidence="3" id="KW-0690">Ribosome biogenesis</keyword>
<dbReference type="InterPro" id="IPR001912">
    <property type="entry name" value="Ribosomal_uS4_N"/>
</dbReference>
<evidence type="ECO:0000313" key="13">
    <source>
        <dbReference type="EMBL" id="OXV09545.1"/>
    </source>
</evidence>
<dbReference type="GO" id="GO:0034457">
    <property type="term" value="C:Mpp10 complex"/>
    <property type="evidence" value="ECO:0007669"/>
    <property type="project" value="EnsemblFungi"/>
</dbReference>
<dbReference type="GO" id="GO:0019843">
    <property type="term" value="F:rRNA binding"/>
    <property type="evidence" value="ECO:0007669"/>
    <property type="project" value="UniProtKB-KW"/>
</dbReference>
<evidence type="ECO:0000256" key="6">
    <source>
        <dbReference type="ARBA" id="ARBA00023242"/>
    </source>
</evidence>
<dbReference type="PANTHER" id="PTHR11831">
    <property type="entry name" value="30S 40S RIBOSOMAL PROTEIN"/>
    <property type="match status" value="1"/>
</dbReference>
<keyword evidence="4" id="KW-0699">rRNA-binding</keyword>
<evidence type="ECO:0000256" key="8">
    <source>
        <dbReference type="ARBA" id="ARBA00069727"/>
    </source>
</evidence>
<evidence type="ECO:0000256" key="10">
    <source>
        <dbReference type="PROSITE-ProRule" id="PRU00182"/>
    </source>
</evidence>
<keyword evidence="7" id="KW-0687">Ribonucleoprotein</keyword>
<dbReference type="GO" id="GO:0006364">
    <property type="term" value="P:rRNA processing"/>
    <property type="evidence" value="ECO:0007669"/>
    <property type="project" value="EnsemblFungi"/>
</dbReference>
<sequence>MVRKLKYHEQKLLRKVDFYTYKSDANHREHAVCQRYHIQKPLEYKKYNALCGSLRQLAHKLSALDPDGDPFRKKIEGEVLEKLWTMGLLKQSREQGGGLSRIERDVTVSAFARRRLGVIMVRNGMVETVKAAVTFIEQGHVRVGTDVVTDPAFLVTRNMEDYVTWVDSSKIKRTIMKYQDKLDDFDLL</sequence>
<dbReference type="InterPro" id="IPR002942">
    <property type="entry name" value="S4_RNA-bd"/>
</dbReference>
<evidence type="ECO:0000256" key="7">
    <source>
        <dbReference type="ARBA" id="ARBA00023274"/>
    </source>
</evidence>
<evidence type="ECO:0000256" key="9">
    <source>
        <dbReference type="ARBA" id="ARBA00072223"/>
    </source>
</evidence>
<evidence type="ECO:0000256" key="5">
    <source>
        <dbReference type="ARBA" id="ARBA00022884"/>
    </source>
</evidence>